<sequence length="89" mass="10307">MSDSSRAIVLNENKATAKGRNKRRARYRNGRSDSNKHALTGRPTKLELRRWSAKHIFGDQLFRELLHTTTRTSEVDGEPWGFKRGAVRR</sequence>
<organism evidence="2 3">
    <name type="scientific">Caenorhabditis auriculariae</name>
    <dbReference type="NCBI Taxonomy" id="2777116"/>
    <lineage>
        <taxon>Eukaryota</taxon>
        <taxon>Metazoa</taxon>
        <taxon>Ecdysozoa</taxon>
        <taxon>Nematoda</taxon>
        <taxon>Chromadorea</taxon>
        <taxon>Rhabditida</taxon>
        <taxon>Rhabditina</taxon>
        <taxon>Rhabditomorpha</taxon>
        <taxon>Rhabditoidea</taxon>
        <taxon>Rhabditidae</taxon>
        <taxon>Peloderinae</taxon>
        <taxon>Caenorhabditis</taxon>
    </lineage>
</organism>
<reference evidence="2" key="1">
    <citation type="submission" date="2020-10" db="EMBL/GenBank/DDBJ databases">
        <authorList>
            <person name="Kikuchi T."/>
        </authorList>
    </citation>
    <scope>NUCLEOTIDE SEQUENCE</scope>
    <source>
        <strain evidence="2">NKZ352</strain>
    </source>
</reference>
<gene>
    <name evidence="2" type="ORF">CAUJ_LOCUS1428</name>
</gene>
<evidence type="ECO:0000313" key="3">
    <source>
        <dbReference type="Proteomes" id="UP000835052"/>
    </source>
</evidence>
<dbReference type="Proteomes" id="UP000835052">
    <property type="component" value="Unassembled WGS sequence"/>
</dbReference>
<accession>A0A8S1GQI2</accession>
<evidence type="ECO:0000313" key="2">
    <source>
        <dbReference type="EMBL" id="CAD6185509.1"/>
    </source>
</evidence>
<name>A0A8S1GQI2_9PELO</name>
<protein>
    <submittedName>
        <fullName evidence="2">Uncharacterized protein</fullName>
    </submittedName>
</protein>
<evidence type="ECO:0000256" key="1">
    <source>
        <dbReference type="SAM" id="MobiDB-lite"/>
    </source>
</evidence>
<comment type="caution">
    <text evidence="2">The sequence shown here is derived from an EMBL/GenBank/DDBJ whole genome shotgun (WGS) entry which is preliminary data.</text>
</comment>
<feature type="compositionally biased region" description="Basic residues" evidence="1">
    <location>
        <begin position="17"/>
        <end position="29"/>
    </location>
</feature>
<proteinExistence type="predicted"/>
<dbReference type="AlphaFoldDB" id="A0A8S1GQI2"/>
<feature type="region of interest" description="Disordered" evidence="1">
    <location>
        <begin position="1"/>
        <end position="41"/>
    </location>
</feature>
<keyword evidence="3" id="KW-1185">Reference proteome</keyword>
<dbReference type="EMBL" id="CAJGYM010000002">
    <property type="protein sequence ID" value="CAD6185509.1"/>
    <property type="molecule type" value="Genomic_DNA"/>
</dbReference>